<reference evidence="1" key="1">
    <citation type="journal article" date="2019" name="bioRxiv">
        <title>The Genome of the Zebra Mussel, Dreissena polymorpha: A Resource for Invasive Species Research.</title>
        <authorList>
            <person name="McCartney M.A."/>
            <person name="Auch B."/>
            <person name="Kono T."/>
            <person name="Mallez S."/>
            <person name="Zhang Y."/>
            <person name="Obille A."/>
            <person name="Becker A."/>
            <person name="Abrahante J.E."/>
            <person name="Garbe J."/>
            <person name="Badalamenti J.P."/>
            <person name="Herman A."/>
            <person name="Mangelson H."/>
            <person name="Liachko I."/>
            <person name="Sullivan S."/>
            <person name="Sone E.D."/>
            <person name="Koren S."/>
            <person name="Silverstein K.A.T."/>
            <person name="Beckman K.B."/>
            <person name="Gohl D.M."/>
        </authorList>
    </citation>
    <scope>NUCLEOTIDE SEQUENCE</scope>
    <source>
        <strain evidence="1">Duluth1</strain>
        <tissue evidence="1">Whole animal</tissue>
    </source>
</reference>
<sequence>MTTPQDQVNGPRTNHYCYLPTGRCNQDRMTLGIVHQDSLISALYQQPTSFSGSLCHKRLK</sequence>
<name>A0A9D4FH88_DREPO</name>
<accession>A0A9D4FH88</accession>
<dbReference type="AlphaFoldDB" id="A0A9D4FH88"/>
<dbReference type="Proteomes" id="UP000828390">
    <property type="component" value="Unassembled WGS sequence"/>
</dbReference>
<comment type="caution">
    <text evidence="1">The sequence shown here is derived from an EMBL/GenBank/DDBJ whole genome shotgun (WGS) entry which is preliminary data.</text>
</comment>
<evidence type="ECO:0000313" key="2">
    <source>
        <dbReference type="Proteomes" id="UP000828390"/>
    </source>
</evidence>
<dbReference type="EMBL" id="JAIWYP010000007">
    <property type="protein sequence ID" value="KAH3795797.1"/>
    <property type="molecule type" value="Genomic_DNA"/>
</dbReference>
<evidence type="ECO:0000313" key="1">
    <source>
        <dbReference type="EMBL" id="KAH3795797.1"/>
    </source>
</evidence>
<organism evidence="1 2">
    <name type="scientific">Dreissena polymorpha</name>
    <name type="common">Zebra mussel</name>
    <name type="synonym">Mytilus polymorpha</name>
    <dbReference type="NCBI Taxonomy" id="45954"/>
    <lineage>
        <taxon>Eukaryota</taxon>
        <taxon>Metazoa</taxon>
        <taxon>Spiralia</taxon>
        <taxon>Lophotrochozoa</taxon>
        <taxon>Mollusca</taxon>
        <taxon>Bivalvia</taxon>
        <taxon>Autobranchia</taxon>
        <taxon>Heteroconchia</taxon>
        <taxon>Euheterodonta</taxon>
        <taxon>Imparidentia</taxon>
        <taxon>Neoheterodontei</taxon>
        <taxon>Myida</taxon>
        <taxon>Dreissenoidea</taxon>
        <taxon>Dreissenidae</taxon>
        <taxon>Dreissena</taxon>
    </lineage>
</organism>
<keyword evidence="2" id="KW-1185">Reference proteome</keyword>
<reference evidence="1" key="2">
    <citation type="submission" date="2020-11" db="EMBL/GenBank/DDBJ databases">
        <authorList>
            <person name="McCartney M.A."/>
            <person name="Auch B."/>
            <person name="Kono T."/>
            <person name="Mallez S."/>
            <person name="Becker A."/>
            <person name="Gohl D.M."/>
            <person name="Silverstein K.A.T."/>
            <person name="Koren S."/>
            <person name="Bechman K.B."/>
            <person name="Herman A."/>
            <person name="Abrahante J.E."/>
            <person name="Garbe J."/>
        </authorList>
    </citation>
    <scope>NUCLEOTIDE SEQUENCE</scope>
    <source>
        <strain evidence="1">Duluth1</strain>
        <tissue evidence="1">Whole animal</tissue>
    </source>
</reference>
<gene>
    <name evidence="1" type="ORF">DPMN_149358</name>
</gene>
<proteinExistence type="predicted"/>
<protein>
    <submittedName>
        <fullName evidence="1">Uncharacterized protein</fullName>
    </submittedName>
</protein>